<sequence>MERNPDKKSGLVYHAAERACKRRFEEVEREFRRARQPELPTVENQADDAEPSYMEPGPSCFTDDAAPLSDSEEDSMADASSGAESDDVEDIQVEVQTPDQPYEDLSCEEGLRLWALQTGQTHRSLNHLLGHLRQHFPNARLPKDARTLMNTPASRAPETAITPIAGGTLWYQGVGKCLLSYFR</sequence>
<dbReference type="EnsemblMetazoa" id="ACOM036322-RA">
    <property type="protein sequence ID" value="ACOM036322-PA.1"/>
    <property type="gene ID" value="ACOM036322"/>
</dbReference>
<feature type="compositionally biased region" description="Basic and acidic residues" evidence="1">
    <location>
        <begin position="27"/>
        <end position="36"/>
    </location>
</feature>
<dbReference type="AlphaFoldDB" id="A0A8W7PR51"/>
<dbReference type="VEuPathDB" id="VectorBase:ACON2_034396"/>
<reference evidence="2" key="1">
    <citation type="submission" date="2022-08" db="UniProtKB">
        <authorList>
            <consortium name="EnsemblMetazoa"/>
        </authorList>
    </citation>
    <scope>IDENTIFICATION</scope>
</reference>
<evidence type="ECO:0000256" key="1">
    <source>
        <dbReference type="SAM" id="MobiDB-lite"/>
    </source>
</evidence>
<evidence type="ECO:0000313" key="2">
    <source>
        <dbReference type="EnsemblMetazoa" id="ACOM036322-PA.1"/>
    </source>
</evidence>
<protein>
    <submittedName>
        <fullName evidence="2">Uncharacterized protein</fullName>
    </submittedName>
</protein>
<organism evidence="2">
    <name type="scientific">Anopheles coluzzii</name>
    <name type="common">African malaria mosquito</name>
    <dbReference type="NCBI Taxonomy" id="1518534"/>
    <lineage>
        <taxon>Eukaryota</taxon>
        <taxon>Metazoa</taxon>
        <taxon>Ecdysozoa</taxon>
        <taxon>Arthropoda</taxon>
        <taxon>Hexapoda</taxon>
        <taxon>Insecta</taxon>
        <taxon>Pterygota</taxon>
        <taxon>Neoptera</taxon>
        <taxon>Endopterygota</taxon>
        <taxon>Diptera</taxon>
        <taxon>Nematocera</taxon>
        <taxon>Culicoidea</taxon>
        <taxon>Culicidae</taxon>
        <taxon>Anophelinae</taxon>
        <taxon>Anopheles</taxon>
    </lineage>
</organism>
<feature type="region of interest" description="Disordered" evidence="1">
    <location>
        <begin position="27"/>
        <end position="92"/>
    </location>
</feature>
<accession>A0A8W7PR51</accession>
<dbReference type="Proteomes" id="UP000075882">
    <property type="component" value="Unassembled WGS sequence"/>
</dbReference>
<name>A0A8W7PR51_ANOCL</name>
<proteinExistence type="predicted"/>